<name>A0AAW7DPI7_9GAMM</name>
<protein>
    <submittedName>
        <fullName evidence="1">DUF3426 domain-containing protein</fullName>
    </submittedName>
</protein>
<organism evidence="1 2">
    <name type="scientific">Thiopseudomonas alkaliphila</name>
    <dbReference type="NCBI Taxonomy" id="1697053"/>
    <lineage>
        <taxon>Bacteria</taxon>
        <taxon>Pseudomonadati</taxon>
        <taxon>Pseudomonadota</taxon>
        <taxon>Gammaproteobacteria</taxon>
        <taxon>Pseudomonadales</taxon>
        <taxon>Pseudomonadaceae</taxon>
        <taxon>Thiopseudomonas</taxon>
    </lineage>
</organism>
<dbReference type="RefSeq" id="WP_286592851.1">
    <property type="nucleotide sequence ID" value="NZ_JACANB010000001.1"/>
</dbReference>
<dbReference type="EMBL" id="JACANB010000001">
    <property type="protein sequence ID" value="MDM1695200.1"/>
    <property type="molecule type" value="Genomic_DNA"/>
</dbReference>
<reference evidence="1" key="2">
    <citation type="journal article" date="2022" name="Sci. Total Environ.">
        <title>Prevalence, transmission, and molecular epidemiology of tet(X)-positive bacteria among humans, animals, and environmental niches in China: An epidemiological, and genomic-based study.</title>
        <authorList>
            <person name="Dong N."/>
            <person name="Zeng Y."/>
            <person name="Cai C."/>
            <person name="Sun C."/>
            <person name="Lu J."/>
            <person name="Liu C."/>
            <person name="Zhou H."/>
            <person name="Sun Q."/>
            <person name="Shu L."/>
            <person name="Wang H."/>
            <person name="Wang Y."/>
            <person name="Wang S."/>
            <person name="Wu C."/>
            <person name="Chan E.W."/>
            <person name="Chen G."/>
            <person name="Shen Z."/>
            <person name="Chen S."/>
            <person name="Zhang R."/>
        </authorList>
    </citation>
    <scope>NUCLEOTIDE SEQUENCE</scope>
    <source>
        <strain evidence="1">DF46-2-2</strain>
    </source>
</reference>
<dbReference type="Pfam" id="PF11906">
    <property type="entry name" value="DUF3426"/>
    <property type="match status" value="1"/>
</dbReference>
<sequence length="334" mass="37324">MTTAPLFECPDCNLQFKAKPHIGLPGHSHPVQCPHCDCLLQGIYKQLEANTPQLTPAPSLEKLIDNNLAYHQATLPQVNSSKRDSRPSFNISSLDQIDYSQDFQSLQEQHLHQTKNQHILQAPELYWDDMPFFNGENKATTNNATNTSSHLPSPPIRPNISSDFHFDTPLNLNQPVSTKRQIRLWYAGSLLATILLLLQWSYANLASLAEHSALRPALGYFCLITNCELPPLVDLQKVIIHSLSVRPHPTEPATLELNAVIENQATFKQPFPSLSLRFKNSQGHTLLTLSFKPKDYLSGELSGAINMPTATPIHIALNVVDLGAEATQYQMSFY</sequence>
<evidence type="ECO:0000313" key="2">
    <source>
        <dbReference type="Proteomes" id="UP001173465"/>
    </source>
</evidence>
<evidence type="ECO:0000313" key="1">
    <source>
        <dbReference type="EMBL" id="MDM1695200.1"/>
    </source>
</evidence>
<gene>
    <name evidence="1" type="ORF">HX099_00740</name>
</gene>
<comment type="caution">
    <text evidence="1">The sequence shown here is derived from an EMBL/GenBank/DDBJ whole genome shotgun (WGS) entry which is preliminary data.</text>
</comment>
<dbReference type="Proteomes" id="UP001173465">
    <property type="component" value="Unassembled WGS sequence"/>
</dbReference>
<proteinExistence type="predicted"/>
<dbReference type="AlphaFoldDB" id="A0AAW7DPI7"/>
<dbReference type="InterPro" id="IPR021834">
    <property type="entry name" value="DUF3426"/>
</dbReference>
<reference evidence="1" key="1">
    <citation type="submission" date="2020-06" db="EMBL/GenBank/DDBJ databases">
        <authorList>
            <person name="Dong N."/>
        </authorList>
    </citation>
    <scope>NUCLEOTIDE SEQUENCE</scope>
    <source>
        <strain evidence="1">DF46-2-2</strain>
    </source>
</reference>
<accession>A0AAW7DPI7</accession>